<accession>A0A6G1JST8</accession>
<dbReference type="Proteomes" id="UP000799428">
    <property type="component" value="Unassembled WGS sequence"/>
</dbReference>
<organism evidence="1 2">
    <name type="scientific">Pleomassaria siparia CBS 279.74</name>
    <dbReference type="NCBI Taxonomy" id="1314801"/>
    <lineage>
        <taxon>Eukaryota</taxon>
        <taxon>Fungi</taxon>
        <taxon>Dikarya</taxon>
        <taxon>Ascomycota</taxon>
        <taxon>Pezizomycotina</taxon>
        <taxon>Dothideomycetes</taxon>
        <taxon>Pleosporomycetidae</taxon>
        <taxon>Pleosporales</taxon>
        <taxon>Pleomassariaceae</taxon>
        <taxon>Pleomassaria</taxon>
    </lineage>
</organism>
<gene>
    <name evidence="1" type="ORF">K504DRAFT_451472</name>
</gene>
<evidence type="ECO:0000313" key="2">
    <source>
        <dbReference type="Proteomes" id="UP000799428"/>
    </source>
</evidence>
<reference evidence="1" key="1">
    <citation type="journal article" date="2020" name="Stud. Mycol.">
        <title>101 Dothideomycetes genomes: a test case for predicting lifestyles and emergence of pathogens.</title>
        <authorList>
            <person name="Haridas S."/>
            <person name="Albert R."/>
            <person name="Binder M."/>
            <person name="Bloem J."/>
            <person name="Labutti K."/>
            <person name="Salamov A."/>
            <person name="Andreopoulos B."/>
            <person name="Baker S."/>
            <person name="Barry K."/>
            <person name="Bills G."/>
            <person name="Bluhm B."/>
            <person name="Cannon C."/>
            <person name="Castanera R."/>
            <person name="Culley D."/>
            <person name="Daum C."/>
            <person name="Ezra D."/>
            <person name="Gonzalez J."/>
            <person name="Henrissat B."/>
            <person name="Kuo A."/>
            <person name="Liang C."/>
            <person name="Lipzen A."/>
            <person name="Lutzoni F."/>
            <person name="Magnuson J."/>
            <person name="Mondo S."/>
            <person name="Nolan M."/>
            <person name="Ohm R."/>
            <person name="Pangilinan J."/>
            <person name="Park H.-J."/>
            <person name="Ramirez L."/>
            <person name="Alfaro M."/>
            <person name="Sun H."/>
            <person name="Tritt A."/>
            <person name="Yoshinaga Y."/>
            <person name="Zwiers L.-H."/>
            <person name="Turgeon B."/>
            <person name="Goodwin S."/>
            <person name="Spatafora J."/>
            <person name="Crous P."/>
            <person name="Grigoriev I."/>
        </authorList>
    </citation>
    <scope>NUCLEOTIDE SEQUENCE</scope>
    <source>
        <strain evidence="1">CBS 279.74</strain>
    </source>
</reference>
<dbReference type="EMBL" id="MU005786">
    <property type="protein sequence ID" value="KAF2703618.1"/>
    <property type="molecule type" value="Genomic_DNA"/>
</dbReference>
<evidence type="ECO:0000313" key="1">
    <source>
        <dbReference type="EMBL" id="KAF2703618.1"/>
    </source>
</evidence>
<proteinExistence type="predicted"/>
<dbReference type="AlphaFoldDB" id="A0A6G1JST8"/>
<sequence length="480" mass="55217">MIARKKACFDLATEGRPSFTWSSPEVQTAFESYWNTNPGYLSAKHSICEFSHWQPVNKQDLPMFERLGYLEGAPLDLDNFVQGGKIHPIVQEWSWIVDPELDGHEVYVAMKPALRLVSEFLYSKEFYHWWFKVRCGRISHTTPRVLILDAEDSRDAHQLVKDSLLELAHCIRFTWGEEDVMDADGLTISTIPNLISLLLNKPYEKTDRKPNPTIVLSIAHYNRLKTLAALTPGENLRFQFCLAKLILHELGHAFFAYWKQPWSETKIHQCDLMAEAGFSLEVALFGTILQCDGINNTNNQSYVSPMMAIRLQDQLPVTTPMMAFVPMEWVQGWFKIETWANISEKKALGNLQVPTMDGIPRLFQVLRWDGKSKTRWSLEYNLTDDEARAVSLSTKESPGARKAREYGSGAKWYGKIWPKDAMKALQVKKLDIDYIRADVAYAHLFPDYDGPAWIDSVEGWSFGRFVRSPHVRLMRFLGRD</sequence>
<name>A0A6G1JST8_9PLEO</name>
<keyword evidence="2" id="KW-1185">Reference proteome</keyword>
<dbReference type="OrthoDB" id="3786030at2759"/>
<protein>
    <submittedName>
        <fullName evidence="1">Uncharacterized protein</fullName>
    </submittedName>
</protein>